<dbReference type="AlphaFoldDB" id="A0A1S1PBM4"/>
<dbReference type="InterPro" id="IPR050194">
    <property type="entry name" value="Glycosyltransferase_grp1"/>
</dbReference>
<evidence type="ECO:0000259" key="4">
    <source>
        <dbReference type="Pfam" id="PF13439"/>
    </source>
</evidence>
<dbReference type="InterPro" id="IPR001296">
    <property type="entry name" value="Glyco_trans_1"/>
</dbReference>
<dbReference type="CDD" id="cd03801">
    <property type="entry name" value="GT4_PimA-like"/>
    <property type="match status" value="1"/>
</dbReference>
<keyword evidence="6" id="KW-1185">Reference proteome</keyword>
<feature type="domain" description="Glycosyl transferase family 1" evidence="3">
    <location>
        <begin position="179"/>
        <end position="352"/>
    </location>
</feature>
<sequence length="423" mass="44308">MPRVLVVADKFPPTIGGIQTFACRLTAGLPPDRAVVLAPTQPGDAEFDRTLGFPVIRTEHGMITSPRGRRELRAAVRAHGCEVAWFPTAAPLGVLAPVLREAGVERVVASSHGHEVAWSRLPFGRLLVSTVGARVDVLTYLTEFTRRRLAAVTPPGTELARLTGGVDTERFQPGAGGDEIRRGLGWSDEPVVICVARLVTRKGQDTLIRGWHDVRRRHPYARLLLVGGGPAEDRLRRLAARTGVSDGVHFAGPVPEELLPAYLDAADVFAMPSRTRLCGLDLEGLGLSALEGAASGLPVITGAQGGAPDVVIPGRTGVAVNGHDRTAVAAAVIDLLDDPRQAERMGAAGRAWMRAAWSWETLSLRLAGILSGQAPTGAGAAADAAWTAADAEDGADAEAGARTAVAVGGARVGMTVPERGDGR</sequence>
<dbReference type="InterPro" id="IPR028098">
    <property type="entry name" value="Glyco_trans_4-like_N"/>
</dbReference>
<keyword evidence="2 5" id="KW-0808">Transferase</keyword>
<proteinExistence type="predicted"/>
<dbReference type="Gene3D" id="3.40.50.2000">
    <property type="entry name" value="Glycogen Phosphorylase B"/>
    <property type="match status" value="2"/>
</dbReference>
<evidence type="ECO:0000256" key="2">
    <source>
        <dbReference type="ARBA" id="ARBA00022679"/>
    </source>
</evidence>
<dbReference type="PANTHER" id="PTHR45947:SF3">
    <property type="entry name" value="SULFOQUINOVOSYL TRANSFERASE SQD2"/>
    <property type="match status" value="1"/>
</dbReference>
<dbReference type="Pfam" id="PF00534">
    <property type="entry name" value="Glycos_transf_1"/>
    <property type="match status" value="1"/>
</dbReference>
<dbReference type="GO" id="GO:1901137">
    <property type="term" value="P:carbohydrate derivative biosynthetic process"/>
    <property type="evidence" value="ECO:0007669"/>
    <property type="project" value="UniProtKB-ARBA"/>
</dbReference>
<dbReference type="Pfam" id="PF13439">
    <property type="entry name" value="Glyco_transf_4"/>
    <property type="match status" value="1"/>
</dbReference>
<name>A0A1S1PBM4_9ACTN</name>
<dbReference type="EMBL" id="MAXA01000288">
    <property type="protein sequence ID" value="OHV18636.1"/>
    <property type="molecule type" value="Genomic_DNA"/>
</dbReference>
<dbReference type="GO" id="GO:0016758">
    <property type="term" value="F:hexosyltransferase activity"/>
    <property type="evidence" value="ECO:0007669"/>
    <property type="project" value="TreeGrafter"/>
</dbReference>
<keyword evidence="1" id="KW-0328">Glycosyltransferase</keyword>
<dbReference type="SUPFAM" id="SSF53756">
    <property type="entry name" value="UDP-Glycosyltransferase/glycogen phosphorylase"/>
    <property type="match status" value="1"/>
</dbReference>
<dbReference type="Proteomes" id="UP000179769">
    <property type="component" value="Unassembled WGS sequence"/>
</dbReference>
<evidence type="ECO:0000313" key="5">
    <source>
        <dbReference type="EMBL" id="OHV18636.1"/>
    </source>
</evidence>
<comment type="caution">
    <text evidence="5">The sequence shown here is derived from an EMBL/GenBank/DDBJ whole genome shotgun (WGS) entry which is preliminary data.</text>
</comment>
<evidence type="ECO:0000313" key="6">
    <source>
        <dbReference type="Proteomes" id="UP000179769"/>
    </source>
</evidence>
<dbReference type="PANTHER" id="PTHR45947">
    <property type="entry name" value="SULFOQUINOVOSYL TRANSFERASE SQD2"/>
    <property type="match status" value="1"/>
</dbReference>
<reference evidence="6" key="1">
    <citation type="submission" date="2016-07" db="EMBL/GenBank/DDBJ databases">
        <title>Frankia sp. NRRL B-16219 Genome sequencing.</title>
        <authorList>
            <person name="Ghodhbane-Gtari F."/>
            <person name="Swanson E."/>
            <person name="Gueddou A."/>
            <person name="Louati M."/>
            <person name="Nouioui I."/>
            <person name="Hezbri K."/>
            <person name="Abebe-Akele F."/>
            <person name="Simpson S."/>
            <person name="Morris K."/>
            <person name="Thomas K."/>
            <person name="Gtari M."/>
            <person name="Tisa L.S."/>
        </authorList>
    </citation>
    <scope>NUCLEOTIDE SEQUENCE [LARGE SCALE GENOMIC DNA]</scope>
    <source>
        <strain evidence="6">NRRL B-16219</strain>
    </source>
</reference>
<dbReference type="RefSeq" id="WP_071067261.1">
    <property type="nucleotide sequence ID" value="NZ_MAXA01000288.1"/>
</dbReference>
<accession>A0A1S1PBM4</accession>
<evidence type="ECO:0000256" key="1">
    <source>
        <dbReference type="ARBA" id="ARBA00022676"/>
    </source>
</evidence>
<dbReference type="OrthoDB" id="9808602at2"/>
<protein>
    <submittedName>
        <fullName evidence="5">Glycosyl transferase family 1</fullName>
    </submittedName>
</protein>
<organism evidence="5 6">
    <name type="scientific">Parafrankia soli</name>
    <dbReference type="NCBI Taxonomy" id="2599596"/>
    <lineage>
        <taxon>Bacteria</taxon>
        <taxon>Bacillati</taxon>
        <taxon>Actinomycetota</taxon>
        <taxon>Actinomycetes</taxon>
        <taxon>Frankiales</taxon>
        <taxon>Frankiaceae</taxon>
        <taxon>Parafrankia</taxon>
    </lineage>
</organism>
<feature type="domain" description="Glycosyltransferase subfamily 4-like N-terminal" evidence="4">
    <location>
        <begin position="15"/>
        <end position="170"/>
    </location>
</feature>
<gene>
    <name evidence="5" type="ORF">BBK14_29820</name>
</gene>
<evidence type="ECO:0000259" key="3">
    <source>
        <dbReference type="Pfam" id="PF00534"/>
    </source>
</evidence>